<dbReference type="FunFam" id="3.40.50.2000:FF:000071">
    <property type="entry name" value="Glycosyltransferase"/>
    <property type="match status" value="1"/>
</dbReference>
<dbReference type="PANTHER" id="PTHR48047">
    <property type="entry name" value="GLYCOSYLTRANSFERASE"/>
    <property type="match status" value="1"/>
</dbReference>
<dbReference type="GeneID" id="105107795"/>
<dbReference type="KEGG" id="peu:105107795"/>
<dbReference type="Gene3D" id="3.40.50.2000">
    <property type="entry name" value="Glycogen Phosphorylase B"/>
    <property type="match status" value="2"/>
</dbReference>
<comment type="similarity">
    <text evidence="2 6">Belongs to the UDP-glycosyltransferase family.</text>
</comment>
<dbReference type="FunFam" id="3.40.50.2000:FF:000047">
    <property type="entry name" value="Glycosyltransferase"/>
    <property type="match status" value="1"/>
</dbReference>
<dbReference type="RefSeq" id="XP_011000141.1">
    <property type="nucleotide sequence ID" value="XM_011001839.1"/>
</dbReference>
<name>A0AAJ6SX44_POPEU</name>
<dbReference type="CDD" id="cd03784">
    <property type="entry name" value="GT1_Gtf-like"/>
    <property type="match status" value="1"/>
</dbReference>
<evidence type="ECO:0000256" key="3">
    <source>
        <dbReference type="ARBA" id="ARBA00022676"/>
    </source>
</evidence>
<dbReference type="Proteomes" id="UP000694918">
    <property type="component" value="Unplaced"/>
</dbReference>
<organism evidence="8 9">
    <name type="scientific">Populus euphratica</name>
    <name type="common">Euphrates poplar</name>
    <dbReference type="NCBI Taxonomy" id="75702"/>
    <lineage>
        <taxon>Eukaryota</taxon>
        <taxon>Viridiplantae</taxon>
        <taxon>Streptophyta</taxon>
        <taxon>Embryophyta</taxon>
        <taxon>Tracheophyta</taxon>
        <taxon>Spermatophyta</taxon>
        <taxon>Magnoliopsida</taxon>
        <taxon>eudicotyledons</taxon>
        <taxon>Gunneridae</taxon>
        <taxon>Pentapetalae</taxon>
        <taxon>rosids</taxon>
        <taxon>fabids</taxon>
        <taxon>Malpighiales</taxon>
        <taxon>Salicaceae</taxon>
        <taxon>Saliceae</taxon>
        <taxon>Populus</taxon>
    </lineage>
</organism>
<sequence>MESPPFQLHIAFFPFMAQGHIIPTVDMARTFARHGVKATIITTPLNAPLFSRTIERDIEMGSKIRILIMKFPSADAGLPEGCENASSIETLEMVPKFFKAVSLLQQPLEYLLEECRPNCLVADMMFPWATKVANKFGIPRLVFHGTSYFALCVSDCLKRFEPYKSIETDLEPFTVPGLPDKIKLTRLQLPSYVKENSEFTKQMDEISRADLESYGVIMNSFHELEPAYSEHYKMVIGRKAWHIGPVSLCNRDTRDKMQRGGVASIDENECLRWLAMKKSSSVLYICFGSMSRSDFSAAQLFEIAKALTSSGQNFIWAVKNGEKTKGEDREEWLPEGFEKKMQGRGLIIRGWAPQILILDHEAVGGFMTHCGWNSALEGITAGVPMVTWPLCAEQFYNEKLITDVLKIGVAVGAQEWSRRERKILVKKEEIENAITQLMVGEAAEGLRNRTTALKEKARRATEVEGSSYCDLNALLEDLRAMKSTRY</sequence>
<reference evidence="9" key="1">
    <citation type="submission" date="2025-08" db="UniProtKB">
        <authorList>
            <consortium name="RefSeq"/>
        </authorList>
    </citation>
    <scope>IDENTIFICATION</scope>
</reference>
<dbReference type="AlphaFoldDB" id="A0AAJ6SX44"/>
<dbReference type="GO" id="GO:0047213">
    <property type="term" value="F:anthocyanidin 3-O-glucosyltransferase activity"/>
    <property type="evidence" value="ECO:0007669"/>
    <property type="project" value="UniProtKB-EC"/>
</dbReference>
<evidence type="ECO:0000313" key="9">
    <source>
        <dbReference type="RefSeq" id="XP_011000141.1"/>
    </source>
</evidence>
<keyword evidence="3 6" id="KW-0328">Glycosyltransferase</keyword>
<evidence type="ECO:0000256" key="6">
    <source>
        <dbReference type="RuleBase" id="RU003718"/>
    </source>
</evidence>
<dbReference type="EC" id="2.4.1.-" evidence="7"/>
<evidence type="ECO:0000256" key="2">
    <source>
        <dbReference type="ARBA" id="ARBA00009995"/>
    </source>
</evidence>
<gene>
    <name evidence="9" type="primary">LOC105107795</name>
</gene>
<accession>A0AAJ6SX44</accession>
<comment type="catalytic activity">
    <reaction evidence="5">
        <text>an anthocyanidin + UDP-alpha-D-glucose + H(+) = an anthocyanidin 3-O-beta-D-glucoside + UDP</text>
        <dbReference type="Rhea" id="RHEA:20093"/>
        <dbReference type="ChEBI" id="CHEBI:15378"/>
        <dbReference type="ChEBI" id="CHEBI:16307"/>
        <dbReference type="ChEBI" id="CHEBI:58223"/>
        <dbReference type="ChEBI" id="CHEBI:58885"/>
        <dbReference type="ChEBI" id="CHEBI:143576"/>
        <dbReference type="EC" id="2.4.1.115"/>
    </reaction>
</comment>
<dbReference type="Pfam" id="PF00201">
    <property type="entry name" value="UDPGT"/>
    <property type="match status" value="1"/>
</dbReference>
<dbReference type="PROSITE" id="PS00375">
    <property type="entry name" value="UDPGT"/>
    <property type="match status" value="1"/>
</dbReference>
<evidence type="ECO:0000256" key="7">
    <source>
        <dbReference type="RuleBase" id="RU362057"/>
    </source>
</evidence>
<comment type="pathway">
    <text evidence="1">Pigment biosynthesis; anthocyanin biosynthesis.</text>
</comment>
<keyword evidence="4 6" id="KW-0808">Transferase</keyword>
<evidence type="ECO:0000256" key="1">
    <source>
        <dbReference type="ARBA" id="ARBA00004935"/>
    </source>
</evidence>
<dbReference type="SUPFAM" id="SSF53756">
    <property type="entry name" value="UDP-Glycosyltransferase/glycogen phosphorylase"/>
    <property type="match status" value="1"/>
</dbReference>
<dbReference type="InterPro" id="IPR002213">
    <property type="entry name" value="UDP_glucos_trans"/>
</dbReference>
<dbReference type="InterPro" id="IPR035595">
    <property type="entry name" value="UDP_glycos_trans_CS"/>
</dbReference>
<evidence type="ECO:0000256" key="5">
    <source>
        <dbReference type="ARBA" id="ARBA00047606"/>
    </source>
</evidence>
<dbReference type="PANTHER" id="PTHR48047:SF45">
    <property type="entry name" value="SCOPOLETIN GLUCOSYLTRANSFERASE-LIKE"/>
    <property type="match status" value="1"/>
</dbReference>
<proteinExistence type="inferred from homology"/>
<evidence type="ECO:0000313" key="8">
    <source>
        <dbReference type="Proteomes" id="UP000694918"/>
    </source>
</evidence>
<protein>
    <recommendedName>
        <fullName evidence="7">Glycosyltransferase</fullName>
        <ecNumber evidence="7">2.4.1.-</ecNumber>
    </recommendedName>
</protein>
<evidence type="ECO:0000256" key="4">
    <source>
        <dbReference type="ARBA" id="ARBA00022679"/>
    </source>
</evidence>
<keyword evidence="8" id="KW-1185">Reference proteome</keyword>